<dbReference type="AlphaFoldDB" id="U7D4L4"/>
<name>U7D4L4_9BACT</name>
<protein>
    <submittedName>
        <fullName evidence="1">Uncharacterized protein</fullName>
    </submittedName>
</protein>
<dbReference type="EMBL" id="ASJR01000013">
    <property type="protein sequence ID" value="ERP31454.1"/>
    <property type="molecule type" value="Genomic_DNA"/>
</dbReference>
<sequence>MFIIKGCAEKKQSLTKGIADVIYNLVLVASKEYEKKEELPPLFSMCSCRF</sequence>
<accession>U7D4L4</accession>
<proteinExistence type="predicted"/>
<evidence type="ECO:0000313" key="1">
    <source>
        <dbReference type="EMBL" id="ERP31454.1"/>
    </source>
</evidence>
<gene>
    <name evidence="1" type="ORF">CALK_1657</name>
</gene>
<organism evidence="1 2">
    <name type="scientific">Chitinivibrio alkaliphilus ACht1</name>
    <dbReference type="NCBI Taxonomy" id="1313304"/>
    <lineage>
        <taxon>Bacteria</taxon>
        <taxon>Pseudomonadati</taxon>
        <taxon>Fibrobacterota</taxon>
        <taxon>Chitinivibrionia</taxon>
        <taxon>Chitinivibrionales</taxon>
        <taxon>Chitinivibrionaceae</taxon>
        <taxon>Chitinivibrio</taxon>
    </lineage>
</organism>
<dbReference type="STRING" id="1313304.CALK_1657"/>
<dbReference type="Proteomes" id="UP000017148">
    <property type="component" value="Unassembled WGS sequence"/>
</dbReference>
<evidence type="ECO:0000313" key="2">
    <source>
        <dbReference type="Proteomes" id="UP000017148"/>
    </source>
</evidence>
<reference evidence="1 2" key="1">
    <citation type="journal article" date="2013" name="Environ. Microbiol.">
        <title>Genome analysis of Chitinivibrio alkaliphilus gen. nov., sp. nov., a novel extremely haloalkaliphilic anaerobic chitinolytic bacterium from the candidate phylum Termite Group 3.</title>
        <authorList>
            <person name="Sorokin D.Y."/>
            <person name="Gumerov V.M."/>
            <person name="Rakitin A.L."/>
            <person name="Beletsky A.V."/>
            <person name="Damste J.S."/>
            <person name="Muyzer G."/>
            <person name="Mardanov A.V."/>
            <person name="Ravin N.V."/>
        </authorList>
    </citation>
    <scope>NUCLEOTIDE SEQUENCE [LARGE SCALE GENOMIC DNA]</scope>
    <source>
        <strain evidence="1 2">ACht1</strain>
    </source>
</reference>
<comment type="caution">
    <text evidence="1">The sequence shown here is derived from an EMBL/GenBank/DDBJ whole genome shotgun (WGS) entry which is preliminary data.</text>
</comment>
<keyword evidence="2" id="KW-1185">Reference proteome</keyword>